<reference evidence="2" key="1">
    <citation type="journal article" date="2014" name="Science">
        <title>Ancient hybridizations among the ancestral genomes of bread wheat.</title>
        <authorList>
            <consortium name="International Wheat Genome Sequencing Consortium,"/>
            <person name="Marcussen T."/>
            <person name="Sandve S.R."/>
            <person name="Heier L."/>
            <person name="Spannagl M."/>
            <person name="Pfeifer M."/>
            <person name="Jakobsen K.S."/>
            <person name="Wulff B.B."/>
            <person name="Steuernagel B."/>
            <person name="Mayer K.F."/>
            <person name="Olsen O.A."/>
        </authorList>
    </citation>
    <scope>NUCLEOTIDE SEQUENCE [LARGE SCALE GENOMIC DNA]</scope>
    <source>
        <strain evidence="2">cv. AL8/78</strain>
    </source>
</reference>
<accession>A0A453BHS2</accession>
<reference evidence="1" key="4">
    <citation type="submission" date="2019-03" db="UniProtKB">
        <authorList>
            <consortium name="EnsemblPlants"/>
        </authorList>
    </citation>
    <scope>IDENTIFICATION</scope>
</reference>
<dbReference type="AlphaFoldDB" id="A0A453BHS2"/>
<evidence type="ECO:0000313" key="2">
    <source>
        <dbReference type="Proteomes" id="UP000015105"/>
    </source>
</evidence>
<proteinExistence type="predicted"/>
<reference evidence="1" key="3">
    <citation type="journal article" date="2017" name="Nature">
        <title>Genome sequence of the progenitor of the wheat D genome Aegilops tauschii.</title>
        <authorList>
            <person name="Luo M.C."/>
            <person name="Gu Y.Q."/>
            <person name="Puiu D."/>
            <person name="Wang H."/>
            <person name="Twardziok S.O."/>
            <person name="Deal K.R."/>
            <person name="Huo N."/>
            <person name="Zhu T."/>
            <person name="Wang L."/>
            <person name="Wang Y."/>
            <person name="McGuire P.E."/>
            <person name="Liu S."/>
            <person name="Long H."/>
            <person name="Ramasamy R.K."/>
            <person name="Rodriguez J.C."/>
            <person name="Van S.L."/>
            <person name="Yuan L."/>
            <person name="Wang Z."/>
            <person name="Xia Z."/>
            <person name="Xiao L."/>
            <person name="Anderson O.D."/>
            <person name="Ouyang S."/>
            <person name="Liang Y."/>
            <person name="Zimin A.V."/>
            <person name="Pertea G."/>
            <person name="Qi P."/>
            <person name="Bennetzen J.L."/>
            <person name="Dai X."/>
            <person name="Dawson M.W."/>
            <person name="Muller H.G."/>
            <person name="Kugler K."/>
            <person name="Rivarola-Duarte L."/>
            <person name="Spannagl M."/>
            <person name="Mayer K.F.X."/>
            <person name="Lu F.H."/>
            <person name="Bevan M.W."/>
            <person name="Leroy P."/>
            <person name="Li P."/>
            <person name="You F.M."/>
            <person name="Sun Q."/>
            <person name="Liu Z."/>
            <person name="Lyons E."/>
            <person name="Wicker T."/>
            <person name="Salzberg S.L."/>
            <person name="Devos K.M."/>
            <person name="Dvorak J."/>
        </authorList>
    </citation>
    <scope>NUCLEOTIDE SEQUENCE [LARGE SCALE GENOMIC DNA]</scope>
    <source>
        <strain evidence="1">cv. AL8/78</strain>
    </source>
</reference>
<name>A0A453BHS2_AEGTS</name>
<keyword evidence="2" id="KW-1185">Reference proteome</keyword>
<sequence length="45" mass="5130">MITCLYAPYSRSILLVAQTGVSSTEIRLGTSIRETSNMDRRDYLF</sequence>
<reference evidence="1" key="5">
    <citation type="journal article" date="2021" name="G3 (Bethesda)">
        <title>Aegilops tauschii genome assembly Aet v5.0 features greater sequence contiguity and improved annotation.</title>
        <authorList>
            <person name="Wang L."/>
            <person name="Zhu T."/>
            <person name="Rodriguez J.C."/>
            <person name="Deal K.R."/>
            <person name="Dubcovsky J."/>
            <person name="McGuire P.E."/>
            <person name="Lux T."/>
            <person name="Spannagl M."/>
            <person name="Mayer K.F.X."/>
            <person name="Baldrich P."/>
            <person name="Meyers B.C."/>
            <person name="Huo N."/>
            <person name="Gu Y.Q."/>
            <person name="Zhou H."/>
            <person name="Devos K.M."/>
            <person name="Bennetzen J.L."/>
            <person name="Unver T."/>
            <person name="Budak H."/>
            <person name="Gulick P.J."/>
            <person name="Galiba G."/>
            <person name="Kalapos B."/>
            <person name="Nelson D.R."/>
            <person name="Li P."/>
            <person name="You F.M."/>
            <person name="Luo M.C."/>
            <person name="Dvorak J."/>
        </authorList>
    </citation>
    <scope>NUCLEOTIDE SEQUENCE [LARGE SCALE GENOMIC DNA]</scope>
    <source>
        <strain evidence="1">cv. AL8/78</strain>
    </source>
</reference>
<dbReference type="Gramene" id="AET2Gv20512300.4">
    <property type="protein sequence ID" value="AET2Gv20512300.4"/>
    <property type="gene ID" value="AET2Gv20512300"/>
</dbReference>
<dbReference type="EnsemblPlants" id="AET2Gv20512300.4">
    <property type="protein sequence ID" value="AET2Gv20512300.4"/>
    <property type="gene ID" value="AET2Gv20512300"/>
</dbReference>
<protein>
    <submittedName>
        <fullName evidence="1">Uncharacterized protein</fullName>
    </submittedName>
</protein>
<organism evidence="1 2">
    <name type="scientific">Aegilops tauschii subsp. strangulata</name>
    <name type="common">Goatgrass</name>
    <dbReference type="NCBI Taxonomy" id="200361"/>
    <lineage>
        <taxon>Eukaryota</taxon>
        <taxon>Viridiplantae</taxon>
        <taxon>Streptophyta</taxon>
        <taxon>Embryophyta</taxon>
        <taxon>Tracheophyta</taxon>
        <taxon>Spermatophyta</taxon>
        <taxon>Magnoliopsida</taxon>
        <taxon>Liliopsida</taxon>
        <taxon>Poales</taxon>
        <taxon>Poaceae</taxon>
        <taxon>BOP clade</taxon>
        <taxon>Pooideae</taxon>
        <taxon>Triticodae</taxon>
        <taxon>Triticeae</taxon>
        <taxon>Triticinae</taxon>
        <taxon>Aegilops</taxon>
    </lineage>
</organism>
<reference evidence="2" key="2">
    <citation type="journal article" date="2017" name="Nat. Plants">
        <title>The Aegilops tauschii genome reveals multiple impacts of transposons.</title>
        <authorList>
            <person name="Zhao G."/>
            <person name="Zou C."/>
            <person name="Li K."/>
            <person name="Wang K."/>
            <person name="Li T."/>
            <person name="Gao L."/>
            <person name="Zhang X."/>
            <person name="Wang H."/>
            <person name="Yang Z."/>
            <person name="Liu X."/>
            <person name="Jiang W."/>
            <person name="Mao L."/>
            <person name="Kong X."/>
            <person name="Jiao Y."/>
            <person name="Jia J."/>
        </authorList>
    </citation>
    <scope>NUCLEOTIDE SEQUENCE [LARGE SCALE GENOMIC DNA]</scope>
    <source>
        <strain evidence="2">cv. AL8/78</strain>
    </source>
</reference>
<evidence type="ECO:0000313" key="1">
    <source>
        <dbReference type="EnsemblPlants" id="AET2Gv20512300.4"/>
    </source>
</evidence>
<dbReference type="Proteomes" id="UP000015105">
    <property type="component" value="Chromosome 2D"/>
</dbReference>